<accession>A0AA38LPZ9</accession>
<reference evidence="2 3" key="1">
    <citation type="journal article" date="2021" name="Nat. Plants">
        <title>The Taxus genome provides insights into paclitaxel biosynthesis.</title>
        <authorList>
            <person name="Xiong X."/>
            <person name="Gou J."/>
            <person name="Liao Q."/>
            <person name="Li Y."/>
            <person name="Zhou Q."/>
            <person name="Bi G."/>
            <person name="Li C."/>
            <person name="Du R."/>
            <person name="Wang X."/>
            <person name="Sun T."/>
            <person name="Guo L."/>
            <person name="Liang H."/>
            <person name="Lu P."/>
            <person name="Wu Y."/>
            <person name="Zhang Z."/>
            <person name="Ro D.K."/>
            <person name="Shang Y."/>
            <person name="Huang S."/>
            <person name="Yan J."/>
        </authorList>
    </citation>
    <scope>NUCLEOTIDE SEQUENCE [LARGE SCALE GENOMIC DNA]</scope>
    <source>
        <strain evidence="2">Ta-2019</strain>
    </source>
</reference>
<dbReference type="AlphaFoldDB" id="A0AA38LPZ9"/>
<dbReference type="InterPro" id="IPR032675">
    <property type="entry name" value="LRR_dom_sf"/>
</dbReference>
<feature type="transmembrane region" description="Helical" evidence="1">
    <location>
        <begin position="281"/>
        <end position="301"/>
    </location>
</feature>
<protein>
    <submittedName>
        <fullName evidence="2">Uncharacterized protein</fullName>
    </submittedName>
</protein>
<dbReference type="Proteomes" id="UP000824469">
    <property type="component" value="Unassembled WGS sequence"/>
</dbReference>
<proteinExistence type="predicted"/>
<dbReference type="PANTHER" id="PTHR31860">
    <property type="entry name" value="HEAT-INDUCIBLE TRANSCRIPTION REPRESSOR (DUF639)-RELATED"/>
    <property type="match status" value="1"/>
</dbReference>
<sequence length="312" mass="36164">MIRLEELRFSINDHFCFKSVKYGILEHLVNLRHLEVWNNIPPKKCDTKLILLPFPGKMKSLKQVETLHLCQFSVPSWICVLGNLRELALTHCSSDYPALQNIYSLKVLSLKGNHTCTQLPKDFGKSGAFPNLSELLIQGFPLLEEFPALEDGAMQCLTTLKIWDFVRKIQYRAFSTTVEELQNQFEEETPASAKSNTEDYARNFLEFCCFKALHSSPWKSTPRLSDRCFSSFKFDMMVAWECPTAEQEKQCEEGQQQREIESEAKEEEDESSLFYSDLMPLLVHWLWSLLLLVAVTVSWVLNLRKGHLLNWV</sequence>
<organism evidence="2 3">
    <name type="scientific">Taxus chinensis</name>
    <name type="common">Chinese yew</name>
    <name type="synonym">Taxus wallichiana var. chinensis</name>
    <dbReference type="NCBI Taxonomy" id="29808"/>
    <lineage>
        <taxon>Eukaryota</taxon>
        <taxon>Viridiplantae</taxon>
        <taxon>Streptophyta</taxon>
        <taxon>Embryophyta</taxon>
        <taxon>Tracheophyta</taxon>
        <taxon>Spermatophyta</taxon>
        <taxon>Pinopsida</taxon>
        <taxon>Pinidae</taxon>
        <taxon>Conifers II</taxon>
        <taxon>Cupressales</taxon>
        <taxon>Taxaceae</taxon>
        <taxon>Taxus</taxon>
    </lineage>
</organism>
<keyword evidence="1" id="KW-1133">Transmembrane helix</keyword>
<keyword evidence="1" id="KW-0472">Membrane</keyword>
<name>A0AA38LPZ9_TAXCH</name>
<evidence type="ECO:0000256" key="1">
    <source>
        <dbReference type="SAM" id="Phobius"/>
    </source>
</evidence>
<dbReference type="SUPFAM" id="SSF52047">
    <property type="entry name" value="RNI-like"/>
    <property type="match status" value="1"/>
</dbReference>
<comment type="caution">
    <text evidence="2">The sequence shown here is derived from an EMBL/GenBank/DDBJ whole genome shotgun (WGS) entry which is preliminary data.</text>
</comment>
<evidence type="ECO:0000313" key="3">
    <source>
        <dbReference type="Proteomes" id="UP000824469"/>
    </source>
</evidence>
<dbReference type="EMBL" id="JAHRHJ020000001">
    <property type="protein sequence ID" value="KAH9331639.1"/>
    <property type="molecule type" value="Genomic_DNA"/>
</dbReference>
<evidence type="ECO:0000313" key="2">
    <source>
        <dbReference type="EMBL" id="KAH9331639.1"/>
    </source>
</evidence>
<dbReference type="PANTHER" id="PTHR31860:SF5">
    <property type="entry name" value="ARGH (DUF639)"/>
    <property type="match status" value="1"/>
</dbReference>
<keyword evidence="1" id="KW-0812">Transmembrane</keyword>
<dbReference type="Gene3D" id="3.80.10.10">
    <property type="entry name" value="Ribonuclease Inhibitor"/>
    <property type="match status" value="1"/>
</dbReference>
<gene>
    <name evidence="2" type="ORF">KI387_003747</name>
</gene>
<keyword evidence="3" id="KW-1185">Reference proteome</keyword>